<reference evidence="4" key="1">
    <citation type="submission" date="2016-10" db="EMBL/GenBank/DDBJ databases">
        <authorList>
            <person name="Varghese N."/>
            <person name="Submissions S."/>
        </authorList>
    </citation>
    <scope>NUCLEOTIDE SEQUENCE [LARGE SCALE GENOMIC DNA]</scope>
    <source>
        <strain evidence="4">CGMCC 1.6489</strain>
    </source>
</reference>
<evidence type="ECO:0000313" key="3">
    <source>
        <dbReference type="EMBL" id="SES89704.1"/>
    </source>
</evidence>
<evidence type="ECO:0000259" key="2">
    <source>
        <dbReference type="Pfam" id="PF18598"/>
    </source>
</evidence>
<dbReference type="Gene3D" id="1.10.357.10">
    <property type="entry name" value="Tetracycline Repressor, domain 2"/>
    <property type="match status" value="1"/>
</dbReference>
<feature type="domain" description="QsdR TetR regulatory C-terminal" evidence="2">
    <location>
        <begin position="90"/>
        <end position="198"/>
    </location>
</feature>
<keyword evidence="4" id="KW-1185">Reference proteome</keyword>
<accession>A0A1I0A7P7</accession>
<protein>
    <recommendedName>
        <fullName evidence="2">QsdR TetR regulatory C-terminal domain-containing protein</fullName>
    </recommendedName>
</protein>
<dbReference type="AlphaFoldDB" id="A0A1I0A7P7"/>
<dbReference type="Proteomes" id="UP000198762">
    <property type="component" value="Unassembled WGS sequence"/>
</dbReference>
<sequence>MAVTHSPLQRELQKTRKRSSGATPADAFSRARRIWLKGDRLHLADLAEDLGIGRATLFRWVGNKDLLLGDILWSLYAPIRASVVASTPGTGVDFVVEVYRRITIELVSAKPLRDFIKQDPEHALRVLTSSASTMHSRVVEANTLMIQDQIDKGYLKKPPMRVESLSYFMVRLAESCLYSDVIIGREPNIEEVEEACLAVKILLGGKP</sequence>
<organism evidence="3 4">
    <name type="scientific">Marinobacter segnicrescens</name>
    <dbReference type="NCBI Taxonomy" id="430453"/>
    <lineage>
        <taxon>Bacteria</taxon>
        <taxon>Pseudomonadati</taxon>
        <taxon>Pseudomonadota</taxon>
        <taxon>Gammaproteobacteria</taxon>
        <taxon>Pseudomonadales</taxon>
        <taxon>Marinobacteraceae</taxon>
        <taxon>Marinobacter</taxon>
    </lineage>
</organism>
<dbReference type="InterPro" id="IPR041485">
    <property type="entry name" value="TetR_C_36"/>
</dbReference>
<evidence type="ECO:0000256" key="1">
    <source>
        <dbReference type="SAM" id="MobiDB-lite"/>
    </source>
</evidence>
<dbReference type="RefSeq" id="WP_245742457.1">
    <property type="nucleotide sequence ID" value="NZ_FOHZ01000002.1"/>
</dbReference>
<proteinExistence type="predicted"/>
<feature type="region of interest" description="Disordered" evidence="1">
    <location>
        <begin position="1"/>
        <end position="25"/>
    </location>
</feature>
<name>A0A1I0A7P7_9GAMM</name>
<dbReference type="STRING" id="430453.SAMN04487962_102231"/>
<dbReference type="EMBL" id="FOHZ01000002">
    <property type="protein sequence ID" value="SES89704.1"/>
    <property type="molecule type" value="Genomic_DNA"/>
</dbReference>
<gene>
    <name evidence="3" type="ORF">SAMN04487962_102231</name>
</gene>
<evidence type="ECO:0000313" key="4">
    <source>
        <dbReference type="Proteomes" id="UP000198762"/>
    </source>
</evidence>
<dbReference type="Pfam" id="PF18598">
    <property type="entry name" value="TetR_C_36"/>
    <property type="match status" value="1"/>
</dbReference>